<evidence type="ECO:0000313" key="2">
    <source>
        <dbReference type="Proteomes" id="UP000185469"/>
    </source>
</evidence>
<keyword evidence="2" id="KW-1185">Reference proteome</keyword>
<protein>
    <submittedName>
        <fullName evidence="1">Uncharacterized protein</fullName>
    </submittedName>
</protein>
<dbReference type="EMBL" id="CP009248">
    <property type="protein sequence ID" value="APT90485.1"/>
    <property type="molecule type" value="Genomic_DNA"/>
</dbReference>
<name>A0A1L7CX82_9CORY</name>
<gene>
    <name evidence="1" type="ORF">CSPHI_04890</name>
</gene>
<accession>A0A1L7CX82</accession>
<dbReference type="AlphaFoldDB" id="A0A1L7CX82"/>
<dbReference type="Proteomes" id="UP000185469">
    <property type="component" value="Chromosome"/>
</dbReference>
<dbReference type="STRING" id="1437874.CSPHI_04890"/>
<reference evidence="1 2" key="1">
    <citation type="submission" date="2014-08" db="EMBL/GenBank/DDBJ databases">
        <title>Complete genome sequence of Corynebacterium sphenisci CECT 5990(T) (=DSM 44792(T)), isolated from healthy wild penguins.</title>
        <authorList>
            <person name="Ruckert C."/>
            <person name="Albersmeier A."/>
            <person name="Winkler A."/>
            <person name="Kalinowski J."/>
        </authorList>
    </citation>
    <scope>NUCLEOTIDE SEQUENCE [LARGE SCALE GENOMIC DNA]</scope>
    <source>
        <strain evidence="1 2">DSM 44792</strain>
    </source>
</reference>
<organism evidence="1 2">
    <name type="scientific">Corynebacterium sphenisci DSM 44792</name>
    <dbReference type="NCBI Taxonomy" id="1437874"/>
    <lineage>
        <taxon>Bacteria</taxon>
        <taxon>Bacillati</taxon>
        <taxon>Actinomycetota</taxon>
        <taxon>Actinomycetes</taxon>
        <taxon>Mycobacteriales</taxon>
        <taxon>Corynebacteriaceae</taxon>
        <taxon>Corynebacterium</taxon>
    </lineage>
</organism>
<evidence type="ECO:0000313" key="1">
    <source>
        <dbReference type="EMBL" id="APT90485.1"/>
    </source>
</evidence>
<sequence length="89" mass="9835">MLVPCARCTRTKVHEARGLCKPCYNRLREGRIRGECLDDYPTVGCTAGWSSLADIARGGAAGHADELRRRLDPGHIPAREARMDILEVC</sequence>
<proteinExistence type="predicted"/>
<dbReference type="KEGG" id="csph:CSPHI_04890"/>